<evidence type="ECO:0000313" key="2">
    <source>
        <dbReference type="Proteomes" id="UP001231649"/>
    </source>
</evidence>
<keyword evidence="2" id="KW-1185">Reference proteome</keyword>
<dbReference type="EMBL" id="CM056801">
    <property type="protein sequence ID" value="KAJ8708687.1"/>
    <property type="molecule type" value="Genomic_DNA"/>
</dbReference>
<proteinExistence type="predicted"/>
<name>A0ACC2Q817_9NEOP</name>
<accession>A0ACC2Q817</accession>
<reference evidence="1" key="1">
    <citation type="submission" date="2023-03" db="EMBL/GenBank/DDBJ databases">
        <title>Chromosome-level genomes of two armyworms, Mythimna separata and Mythimna loreyi, provide insights into the biosynthesis and reception of sex pheromones.</title>
        <authorList>
            <person name="Zhao H."/>
        </authorList>
    </citation>
    <scope>NUCLEOTIDE SEQUENCE</scope>
    <source>
        <strain evidence="1">BeijingLab</strain>
    </source>
</reference>
<comment type="caution">
    <text evidence="1">The sequence shown here is derived from an EMBL/GenBank/DDBJ whole genome shotgun (WGS) entry which is preliminary data.</text>
</comment>
<evidence type="ECO:0000313" key="1">
    <source>
        <dbReference type="EMBL" id="KAJ8708687.1"/>
    </source>
</evidence>
<gene>
    <name evidence="1" type="ORF">PYW08_010069</name>
</gene>
<sequence length="355" mass="39629">MNPNTLNSETHITKIEVENEIKTTQSKKTTNSLITPVKYSELLRQDNAKECTRSAEITKGVDGNASVANVQVCGKLFTSTNVYKMEMGDTKIKKGKRNSKKKKPLFYPTDFWVQFNDGEVEEPLDYTPDRNSFVAKVFLITFIMLIVTAAFVGFVVLSDDMRELFAETILGALLCLVAAIIMIILNYYLICSPCMRMFPCNFLMLFIAVGCMSIISAYITAHYDTQVIVYALIATAVTVFACLLLAMTSFDFTAYILYVFVIGIAFMVLSVSVSVASVALGIRMPLVHLVLLFVATILNVIVLIMELQMILGGKAVQLSEDEYPLGAYMLYTSIVDLFLKMVQILGIFMSEEELF</sequence>
<protein>
    <submittedName>
        <fullName evidence="1">Uncharacterized protein</fullName>
    </submittedName>
</protein>
<dbReference type="Proteomes" id="UP001231649">
    <property type="component" value="Chromosome 25"/>
</dbReference>
<organism evidence="1 2">
    <name type="scientific">Mythimna loreyi</name>
    <dbReference type="NCBI Taxonomy" id="667449"/>
    <lineage>
        <taxon>Eukaryota</taxon>
        <taxon>Metazoa</taxon>
        <taxon>Ecdysozoa</taxon>
        <taxon>Arthropoda</taxon>
        <taxon>Hexapoda</taxon>
        <taxon>Insecta</taxon>
        <taxon>Pterygota</taxon>
        <taxon>Neoptera</taxon>
        <taxon>Endopterygota</taxon>
        <taxon>Lepidoptera</taxon>
        <taxon>Glossata</taxon>
        <taxon>Ditrysia</taxon>
        <taxon>Noctuoidea</taxon>
        <taxon>Noctuidae</taxon>
        <taxon>Noctuinae</taxon>
        <taxon>Hadenini</taxon>
        <taxon>Mythimna</taxon>
    </lineage>
</organism>